<evidence type="ECO:0000313" key="12">
    <source>
        <dbReference type="Proteomes" id="UP000186997"/>
    </source>
</evidence>
<dbReference type="Proteomes" id="UP000186997">
    <property type="component" value="Unassembled WGS sequence"/>
</dbReference>
<evidence type="ECO:0000259" key="10">
    <source>
        <dbReference type="Pfam" id="PF02397"/>
    </source>
</evidence>
<dbReference type="PANTHER" id="PTHR30576">
    <property type="entry name" value="COLANIC BIOSYNTHESIS UDP-GLUCOSE LIPID CARRIER TRANSFERASE"/>
    <property type="match status" value="1"/>
</dbReference>
<accession>A0A1R3X8B8</accession>
<keyword evidence="6 9" id="KW-1133">Transmembrane helix</keyword>
<keyword evidence="3" id="KW-1003">Cell membrane</keyword>
<keyword evidence="7 9" id="KW-0472">Membrane</keyword>
<comment type="subcellular location">
    <subcellularLocation>
        <location evidence="1">Cell membrane</location>
    </subcellularLocation>
</comment>
<dbReference type="Pfam" id="PF02397">
    <property type="entry name" value="Bac_transf"/>
    <property type="match status" value="1"/>
</dbReference>
<dbReference type="InterPro" id="IPR003362">
    <property type="entry name" value="Bact_transf"/>
</dbReference>
<keyword evidence="8" id="KW-0270">Exopolysaccharide synthesis</keyword>
<gene>
    <name evidence="11" type="ORF">SAMN05421665_2344</name>
</gene>
<organism evidence="11 12">
    <name type="scientific">Yoonia rosea</name>
    <dbReference type="NCBI Taxonomy" id="287098"/>
    <lineage>
        <taxon>Bacteria</taxon>
        <taxon>Pseudomonadati</taxon>
        <taxon>Pseudomonadota</taxon>
        <taxon>Alphaproteobacteria</taxon>
        <taxon>Rhodobacterales</taxon>
        <taxon>Paracoccaceae</taxon>
        <taxon>Yoonia</taxon>
    </lineage>
</organism>
<dbReference type="PANTHER" id="PTHR30576:SF4">
    <property type="entry name" value="UNDECAPRENYL-PHOSPHATE GALACTOSE PHOSPHOTRANSFERASE"/>
    <property type="match status" value="1"/>
</dbReference>
<comment type="similarity">
    <text evidence="2">Belongs to the bacterial sugar transferase family.</text>
</comment>
<evidence type="ECO:0000256" key="7">
    <source>
        <dbReference type="ARBA" id="ARBA00023136"/>
    </source>
</evidence>
<dbReference type="EMBL" id="FTPR01000002">
    <property type="protein sequence ID" value="SIT87303.1"/>
    <property type="molecule type" value="Genomic_DNA"/>
</dbReference>
<evidence type="ECO:0000256" key="8">
    <source>
        <dbReference type="ARBA" id="ARBA00023169"/>
    </source>
</evidence>
<dbReference type="GO" id="GO:0000271">
    <property type="term" value="P:polysaccharide biosynthetic process"/>
    <property type="evidence" value="ECO:0007669"/>
    <property type="project" value="UniProtKB-KW"/>
</dbReference>
<dbReference type="RefSeq" id="WP_076659948.1">
    <property type="nucleotide sequence ID" value="NZ_FTPR01000002.1"/>
</dbReference>
<evidence type="ECO:0000256" key="9">
    <source>
        <dbReference type="SAM" id="Phobius"/>
    </source>
</evidence>
<reference evidence="12" key="1">
    <citation type="submission" date="2017-01" db="EMBL/GenBank/DDBJ databases">
        <authorList>
            <person name="Varghese N."/>
            <person name="Submissions S."/>
        </authorList>
    </citation>
    <scope>NUCLEOTIDE SEQUENCE [LARGE SCALE GENOMIC DNA]</scope>
    <source>
        <strain evidence="12">DSM 29591</strain>
    </source>
</reference>
<feature type="domain" description="Bacterial sugar transferase" evidence="10">
    <location>
        <begin position="32"/>
        <end position="221"/>
    </location>
</feature>
<name>A0A1R3X8B8_9RHOB</name>
<protein>
    <submittedName>
        <fullName evidence="11">Sugar transferase involved in LPS biosynthesis (Colanic, teichoic acid)</fullName>
    </submittedName>
</protein>
<evidence type="ECO:0000256" key="3">
    <source>
        <dbReference type="ARBA" id="ARBA00022475"/>
    </source>
</evidence>
<evidence type="ECO:0000256" key="1">
    <source>
        <dbReference type="ARBA" id="ARBA00004236"/>
    </source>
</evidence>
<dbReference type="OrthoDB" id="9808602at2"/>
<dbReference type="GO" id="GO:0005886">
    <property type="term" value="C:plasma membrane"/>
    <property type="evidence" value="ECO:0007669"/>
    <property type="project" value="UniProtKB-SubCell"/>
</dbReference>
<evidence type="ECO:0000256" key="5">
    <source>
        <dbReference type="ARBA" id="ARBA00022692"/>
    </source>
</evidence>
<evidence type="ECO:0000256" key="4">
    <source>
        <dbReference type="ARBA" id="ARBA00022679"/>
    </source>
</evidence>
<feature type="transmembrane region" description="Helical" evidence="9">
    <location>
        <begin position="34"/>
        <end position="58"/>
    </location>
</feature>
<dbReference type="GO" id="GO:0016780">
    <property type="term" value="F:phosphotransferase activity, for other substituted phosphate groups"/>
    <property type="evidence" value="ECO:0007669"/>
    <property type="project" value="TreeGrafter"/>
</dbReference>
<keyword evidence="5 9" id="KW-0812">Transmembrane</keyword>
<dbReference type="STRING" id="287098.SAMN05421665_2344"/>
<sequence length="225" mass="25283">MSTDYSDARKHTNSRLIGPSLPIKGPYELGLKRIFDVLCVVASIPFILPLIGVLALVVKRDGGPAFYRQDRVGRNGRFYRIWKLRTMVVNADSKLQDHLSKSPEAAAEWTLTQKLKRDPRITKIGALLRKSSIDELPQLWNVLIGDMSLVGPRPMLPEQQTLYPGLAYYSQRPGITGSWQVSERNECTFADRARFDTAYIANMSFANDVKLLLATVRVVVKGTGY</sequence>
<dbReference type="AlphaFoldDB" id="A0A1R3X8B8"/>
<evidence type="ECO:0000256" key="6">
    <source>
        <dbReference type="ARBA" id="ARBA00022989"/>
    </source>
</evidence>
<evidence type="ECO:0000256" key="2">
    <source>
        <dbReference type="ARBA" id="ARBA00006464"/>
    </source>
</evidence>
<keyword evidence="4 11" id="KW-0808">Transferase</keyword>
<evidence type="ECO:0000313" key="11">
    <source>
        <dbReference type="EMBL" id="SIT87303.1"/>
    </source>
</evidence>
<proteinExistence type="inferred from homology"/>
<keyword evidence="12" id="KW-1185">Reference proteome</keyword>